<accession>A0ACB0EXP9</accession>
<name>A0ACB0EXP9_RANTA</name>
<evidence type="ECO:0000313" key="2">
    <source>
        <dbReference type="Proteomes" id="UP001162501"/>
    </source>
</evidence>
<organism evidence="1 2">
    <name type="scientific">Rangifer tarandus platyrhynchus</name>
    <name type="common">Svalbard reindeer</name>
    <dbReference type="NCBI Taxonomy" id="3082113"/>
    <lineage>
        <taxon>Eukaryota</taxon>
        <taxon>Metazoa</taxon>
        <taxon>Chordata</taxon>
        <taxon>Craniata</taxon>
        <taxon>Vertebrata</taxon>
        <taxon>Euteleostomi</taxon>
        <taxon>Mammalia</taxon>
        <taxon>Eutheria</taxon>
        <taxon>Laurasiatheria</taxon>
        <taxon>Artiodactyla</taxon>
        <taxon>Ruminantia</taxon>
        <taxon>Pecora</taxon>
        <taxon>Cervidae</taxon>
        <taxon>Odocoileinae</taxon>
        <taxon>Rangifer</taxon>
    </lineage>
</organism>
<dbReference type="Proteomes" id="UP001162501">
    <property type="component" value="Chromosome 27"/>
</dbReference>
<reference evidence="1" key="1">
    <citation type="submission" date="2023-05" db="EMBL/GenBank/DDBJ databases">
        <authorList>
            <consortium name="ELIXIR-Norway"/>
        </authorList>
    </citation>
    <scope>NUCLEOTIDE SEQUENCE</scope>
</reference>
<protein>
    <submittedName>
        <fullName evidence="1">Uncharacterized protein</fullName>
    </submittedName>
</protein>
<proteinExistence type="predicted"/>
<dbReference type="EMBL" id="OX596111">
    <property type="protein sequence ID" value="CAI9704736.1"/>
    <property type="molecule type" value="Genomic_DNA"/>
</dbReference>
<sequence>MALRFPVYQYIMELTQAPTPQALKCSLTYCNVLSSPVGRPASGQTSPPVLPWTLASPYWGTGKGLCPARRLVVTDREDRSLLDPSLPPGVRLQGAVTPCPGERLARPPSTQAESQRSVPGTAHAPTKPER</sequence>
<gene>
    <name evidence="1" type="ORF">MRATA1EN3_LOCUS15949</name>
</gene>
<evidence type="ECO:0000313" key="1">
    <source>
        <dbReference type="EMBL" id="CAI9704736.1"/>
    </source>
</evidence>